<evidence type="ECO:0000313" key="2">
    <source>
        <dbReference type="Proteomes" id="UP000410492"/>
    </source>
</evidence>
<gene>
    <name evidence="1" type="ORF">CALMAC_LOCUS14249</name>
</gene>
<name>A0A653D410_CALMS</name>
<dbReference type="AlphaFoldDB" id="A0A653D410"/>
<sequence>MLNERSYKVRQLVAVQNILLGNDTWIESVKDYDSQPAFRETTQLWIARINGSHFAIATGKL</sequence>
<evidence type="ECO:0000313" key="1">
    <source>
        <dbReference type="EMBL" id="VEN54908.1"/>
    </source>
</evidence>
<dbReference type="EMBL" id="CAACVG010010063">
    <property type="protein sequence ID" value="VEN54908.1"/>
    <property type="molecule type" value="Genomic_DNA"/>
</dbReference>
<keyword evidence="2" id="KW-1185">Reference proteome</keyword>
<dbReference type="Proteomes" id="UP000410492">
    <property type="component" value="Unassembled WGS sequence"/>
</dbReference>
<protein>
    <submittedName>
        <fullName evidence="1">Uncharacterized protein</fullName>
    </submittedName>
</protein>
<accession>A0A653D410</accession>
<organism evidence="1 2">
    <name type="scientific">Callosobruchus maculatus</name>
    <name type="common">Southern cowpea weevil</name>
    <name type="synonym">Pulse bruchid</name>
    <dbReference type="NCBI Taxonomy" id="64391"/>
    <lineage>
        <taxon>Eukaryota</taxon>
        <taxon>Metazoa</taxon>
        <taxon>Ecdysozoa</taxon>
        <taxon>Arthropoda</taxon>
        <taxon>Hexapoda</taxon>
        <taxon>Insecta</taxon>
        <taxon>Pterygota</taxon>
        <taxon>Neoptera</taxon>
        <taxon>Endopterygota</taxon>
        <taxon>Coleoptera</taxon>
        <taxon>Polyphaga</taxon>
        <taxon>Cucujiformia</taxon>
        <taxon>Chrysomeloidea</taxon>
        <taxon>Chrysomelidae</taxon>
        <taxon>Bruchinae</taxon>
        <taxon>Bruchini</taxon>
        <taxon>Callosobruchus</taxon>
    </lineage>
</organism>
<reference evidence="1 2" key="1">
    <citation type="submission" date="2019-01" db="EMBL/GenBank/DDBJ databases">
        <authorList>
            <person name="Sayadi A."/>
        </authorList>
    </citation>
    <scope>NUCLEOTIDE SEQUENCE [LARGE SCALE GENOMIC DNA]</scope>
</reference>
<proteinExistence type="predicted"/>